<evidence type="ECO:0000313" key="3">
    <source>
        <dbReference type="Proteomes" id="UP001228139"/>
    </source>
</evidence>
<proteinExistence type="predicted"/>
<accession>A0AA50DLZ2</accession>
<gene>
    <name evidence="2" type="ORF">Q3V30_02150</name>
</gene>
<dbReference type="GO" id="GO:0072344">
    <property type="term" value="P:rescue of stalled ribosome"/>
    <property type="evidence" value="ECO:0007669"/>
    <property type="project" value="InterPro"/>
</dbReference>
<dbReference type="RefSeq" id="WP_306210041.1">
    <property type="nucleotide sequence ID" value="NZ_CP132353.1"/>
</dbReference>
<dbReference type="KEGG" id="epi:Q3V30_02150"/>
<evidence type="ECO:0000313" key="2">
    <source>
        <dbReference type="EMBL" id="WLS79348.1"/>
    </source>
</evidence>
<name>A0AA50DLZ2_9GAMM</name>
<feature type="compositionally biased region" description="Basic residues" evidence="1">
    <location>
        <begin position="34"/>
        <end position="48"/>
    </location>
</feature>
<organism evidence="2 3">
    <name type="scientific">Erwinia pyri</name>
    <dbReference type="NCBI Taxonomy" id="3062598"/>
    <lineage>
        <taxon>Bacteria</taxon>
        <taxon>Pseudomonadati</taxon>
        <taxon>Pseudomonadota</taxon>
        <taxon>Gammaproteobacteria</taxon>
        <taxon>Enterobacterales</taxon>
        <taxon>Erwiniaceae</taxon>
        <taxon>Erwinia</taxon>
    </lineage>
</organism>
<feature type="region of interest" description="Disordered" evidence="1">
    <location>
        <begin position="34"/>
        <end position="56"/>
    </location>
</feature>
<dbReference type="AlphaFoldDB" id="A0AA50DLZ2"/>
<dbReference type="Proteomes" id="UP001228139">
    <property type="component" value="Chromosome"/>
</dbReference>
<keyword evidence="3" id="KW-1185">Reference proteome</keyword>
<dbReference type="Pfam" id="PF03889">
    <property type="entry name" value="ArfA"/>
    <property type="match status" value="1"/>
</dbReference>
<sequence length="88" mass="10090">MAGYQHKKGVIRDNAIEALLHDPLFKVRIETNHKGKGSFRRKAKHAKKGNWEASGKESFTTGLLNNHRLPIMRSMPERVISDFQPLPR</sequence>
<dbReference type="InterPro" id="IPR005589">
    <property type="entry name" value="ArfA"/>
</dbReference>
<evidence type="ECO:0000256" key="1">
    <source>
        <dbReference type="SAM" id="MobiDB-lite"/>
    </source>
</evidence>
<protein>
    <submittedName>
        <fullName evidence="2">Alternative ribosome-rescue factor A</fullName>
    </submittedName>
</protein>
<reference evidence="2 3" key="1">
    <citation type="submission" date="2023-07" db="EMBL/GenBank/DDBJ databases">
        <title>Pathogenic bacteria of pear tree diseases.</title>
        <authorList>
            <person name="Zhang Z."/>
            <person name="He L."/>
            <person name="Huang R."/>
        </authorList>
    </citation>
    <scope>NUCLEOTIDE SEQUENCE [LARGE SCALE GENOMIC DNA]</scope>
    <source>
        <strain evidence="2 3">DE2</strain>
    </source>
</reference>
<dbReference type="EMBL" id="CP132353">
    <property type="protein sequence ID" value="WLS79348.1"/>
    <property type="molecule type" value="Genomic_DNA"/>
</dbReference>